<keyword evidence="2" id="KW-1185">Reference proteome</keyword>
<dbReference type="EnsemblMetazoa" id="SCAU014386-RA">
    <property type="protein sequence ID" value="SCAU014386-PA"/>
    <property type="gene ID" value="SCAU014386"/>
</dbReference>
<sequence>AKALFFKCVETGFNKDYMDQFSIDISEDHSSFNAVAIYNKDIDNSYYIKLVVDMFVSKTKIYRTLFNFEGNICDLLGNSDTKSINLFSTWMQNILKYSDMPKSCPIRK</sequence>
<dbReference type="AlphaFoldDB" id="A0A1I8Q6S5"/>
<evidence type="ECO:0000313" key="1">
    <source>
        <dbReference type="EnsemblMetazoa" id="SCAU014386-PA"/>
    </source>
</evidence>
<dbReference type="InterPro" id="IPR010512">
    <property type="entry name" value="DUF1091"/>
</dbReference>
<name>A0A1I8Q6S5_STOCA</name>
<reference evidence="1" key="1">
    <citation type="submission" date="2020-05" db="UniProtKB">
        <authorList>
            <consortium name="EnsemblMetazoa"/>
        </authorList>
    </citation>
    <scope>IDENTIFICATION</scope>
    <source>
        <strain evidence="1">USDA</strain>
    </source>
</reference>
<accession>A0A1I8Q6S5</accession>
<dbReference type="Proteomes" id="UP000095300">
    <property type="component" value="Unassembled WGS sequence"/>
</dbReference>
<organism evidence="1 2">
    <name type="scientific">Stomoxys calcitrans</name>
    <name type="common">Stable fly</name>
    <name type="synonym">Conops calcitrans</name>
    <dbReference type="NCBI Taxonomy" id="35570"/>
    <lineage>
        <taxon>Eukaryota</taxon>
        <taxon>Metazoa</taxon>
        <taxon>Ecdysozoa</taxon>
        <taxon>Arthropoda</taxon>
        <taxon>Hexapoda</taxon>
        <taxon>Insecta</taxon>
        <taxon>Pterygota</taxon>
        <taxon>Neoptera</taxon>
        <taxon>Endopterygota</taxon>
        <taxon>Diptera</taxon>
        <taxon>Brachycera</taxon>
        <taxon>Muscomorpha</taxon>
        <taxon>Muscoidea</taxon>
        <taxon>Muscidae</taxon>
        <taxon>Stomoxys</taxon>
    </lineage>
</organism>
<gene>
    <name evidence="1" type="primary">106095200</name>
</gene>
<evidence type="ECO:0000313" key="2">
    <source>
        <dbReference type="Proteomes" id="UP000095300"/>
    </source>
</evidence>
<dbReference type="Pfam" id="PF06477">
    <property type="entry name" value="DUF1091"/>
    <property type="match status" value="1"/>
</dbReference>
<dbReference type="VEuPathDB" id="VectorBase:SCAU014386"/>
<protein>
    <submittedName>
        <fullName evidence="1">Uncharacterized protein</fullName>
    </submittedName>
</protein>
<proteinExistence type="predicted"/>